<evidence type="ECO:0000313" key="9">
    <source>
        <dbReference type="Proteomes" id="UP000886752"/>
    </source>
</evidence>
<name>A0A9D1TQN8_9BACT</name>
<organism evidence="8 9">
    <name type="scientific">Candidatus Desulfovibrio intestinipullorum</name>
    <dbReference type="NCBI Taxonomy" id="2838536"/>
    <lineage>
        <taxon>Bacteria</taxon>
        <taxon>Pseudomonadati</taxon>
        <taxon>Thermodesulfobacteriota</taxon>
        <taxon>Desulfovibrionia</taxon>
        <taxon>Desulfovibrionales</taxon>
        <taxon>Desulfovibrionaceae</taxon>
        <taxon>Desulfovibrio</taxon>
    </lineage>
</organism>
<reference evidence="8" key="2">
    <citation type="submission" date="2021-04" db="EMBL/GenBank/DDBJ databases">
        <authorList>
            <person name="Gilroy R."/>
        </authorList>
    </citation>
    <scope>NUCLEOTIDE SEQUENCE</scope>
    <source>
        <strain evidence="8">ChiHecec2B26-446</strain>
    </source>
</reference>
<sequence length="203" mass="22406">MSGRLFYVMGPSGAGKDSLLKAVKPLLCGLPVAFVRRYITRSSGKGEWHIPVSRTRFAKMEEEGAFALTWYSHGCSYGIAGSTDLALAHGIFLVVNGSREALPRAVQHYPDLVPFLIDVDPSVLRSRIEGRGRESGKDIEERLQRAFMPLPPVPGMMPCLHIDNSGSLEDAALHMARLMQHFMQETGLKEPALPRRIVPGRVI</sequence>
<keyword evidence="4 6" id="KW-0547">Nucleotide-binding</keyword>
<comment type="function">
    <text evidence="6">Catalyzes the phosphorylation of ribose 1,5-bisphosphate to 5-phospho-D-ribosyl alpha-1-diphosphate (PRPP).</text>
</comment>
<reference evidence="8" key="1">
    <citation type="journal article" date="2021" name="PeerJ">
        <title>Extensive microbial diversity within the chicken gut microbiome revealed by metagenomics and culture.</title>
        <authorList>
            <person name="Gilroy R."/>
            <person name="Ravi A."/>
            <person name="Getino M."/>
            <person name="Pursley I."/>
            <person name="Horton D.L."/>
            <person name="Alikhan N.F."/>
            <person name="Baker D."/>
            <person name="Gharbi K."/>
            <person name="Hall N."/>
            <person name="Watson M."/>
            <person name="Adriaenssens E.M."/>
            <person name="Foster-Nyarko E."/>
            <person name="Jarju S."/>
            <person name="Secka A."/>
            <person name="Antonio M."/>
            <person name="Oren A."/>
            <person name="Chaudhuri R.R."/>
            <person name="La Ragione R."/>
            <person name="Hildebrand F."/>
            <person name="Pallen M.J."/>
        </authorList>
    </citation>
    <scope>NUCLEOTIDE SEQUENCE</scope>
    <source>
        <strain evidence="8">ChiHecec2B26-446</strain>
    </source>
</reference>
<dbReference type="GO" id="GO:0019634">
    <property type="term" value="P:organic phosphonate metabolic process"/>
    <property type="evidence" value="ECO:0007669"/>
    <property type="project" value="UniProtKB-UniRule"/>
</dbReference>
<dbReference type="InterPro" id="IPR012699">
    <property type="entry name" value="PhnN"/>
</dbReference>
<evidence type="ECO:0000313" key="8">
    <source>
        <dbReference type="EMBL" id="HIW01624.1"/>
    </source>
</evidence>
<dbReference type="EC" id="2.7.4.23" evidence="6"/>
<comment type="pathway">
    <text evidence="2 6">Metabolic intermediate biosynthesis; 5-phospho-alpha-D-ribose 1-diphosphate biosynthesis; 5-phospho-alpha-D-ribose 1-diphosphate from D-ribose 5-phosphate (route II): step 3/3.</text>
</comment>
<gene>
    <name evidence="6 8" type="primary">phnN</name>
    <name evidence="8" type="ORF">H9894_10640</name>
</gene>
<proteinExistence type="inferred from homology"/>
<dbReference type="GO" id="GO:0005524">
    <property type="term" value="F:ATP binding"/>
    <property type="evidence" value="ECO:0007669"/>
    <property type="project" value="UniProtKB-KW"/>
</dbReference>
<dbReference type="InterPro" id="IPR008144">
    <property type="entry name" value="Guanylate_kin-like_dom"/>
</dbReference>
<evidence type="ECO:0000256" key="6">
    <source>
        <dbReference type="HAMAP-Rule" id="MF_00836"/>
    </source>
</evidence>
<keyword evidence="3 6" id="KW-0808">Transferase</keyword>
<dbReference type="EMBL" id="DXHV01000084">
    <property type="protein sequence ID" value="HIW01624.1"/>
    <property type="molecule type" value="Genomic_DNA"/>
</dbReference>
<dbReference type="GO" id="GO:0033863">
    <property type="term" value="F:ribose 1,5-bisphosphate phosphokinase activity"/>
    <property type="evidence" value="ECO:0007669"/>
    <property type="project" value="UniProtKB-UniRule"/>
</dbReference>
<evidence type="ECO:0000259" key="7">
    <source>
        <dbReference type="PROSITE" id="PS50052"/>
    </source>
</evidence>
<dbReference type="PROSITE" id="PS50052">
    <property type="entry name" value="GUANYLATE_KINASE_2"/>
    <property type="match status" value="1"/>
</dbReference>
<dbReference type="Gene3D" id="3.40.50.300">
    <property type="entry name" value="P-loop containing nucleotide triphosphate hydrolases"/>
    <property type="match status" value="1"/>
</dbReference>
<dbReference type="AlphaFoldDB" id="A0A9D1TQN8"/>
<evidence type="ECO:0000256" key="5">
    <source>
        <dbReference type="ARBA" id="ARBA00022840"/>
    </source>
</evidence>
<feature type="binding site" evidence="6">
    <location>
        <begin position="10"/>
        <end position="17"/>
    </location>
    <ligand>
        <name>ATP</name>
        <dbReference type="ChEBI" id="CHEBI:30616"/>
    </ligand>
</feature>
<dbReference type="GO" id="GO:0006015">
    <property type="term" value="P:5-phosphoribose 1-diphosphate biosynthetic process"/>
    <property type="evidence" value="ECO:0007669"/>
    <property type="project" value="UniProtKB-UniRule"/>
</dbReference>
<dbReference type="SUPFAM" id="SSF52540">
    <property type="entry name" value="P-loop containing nucleoside triphosphate hydrolases"/>
    <property type="match status" value="1"/>
</dbReference>
<comment type="caution">
    <text evidence="8">The sequence shown here is derived from an EMBL/GenBank/DDBJ whole genome shotgun (WGS) entry which is preliminary data.</text>
</comment>
<evidence type="ECO:0000256" key="3">
    <source>
        <dbReference type="ARBA" id="ARBA00022679"/>
    </source>
</evidence>
<protein>
    <recommendedName>
        <fullName evidence="6">Ribose 1,5-bisphosphate phosphokinase PhnN</fullName>
        <ecNumber evidence="6">2.7.4.23</ecNumber>
    </recommendedName>
    <alternativeName>
        <fullName evidence="6">Ribose 1,5-bisphosphokinase</fullName>
    </alternativeName>
</protein>
<evidence type="ECO:0000256" key="4">
    <source>
        <dbReference type="ARBA" id="ARBA00022741"/>
    </source>
</evidence>
<comment type="similarity">
    <text evidence="6">Belongs to the ribose 1,5-bisphosphokinase family.</text>
</comment>
<dbReference type="NCBIfam" id="TIGR02322">
    <property type="entry name" value="phosphon_PhnN"/>
    <property type="match status" value="1"/>
</dbReference>
<feature type="domain" description="Guanylate kinase-like" evidence="7">
    <location>
        <begin position="3"/>
        <end position="180"/>
    </location>
</feature>
<dbReference type="HAMAP" id="MF_00836">
    <property type="entry name" value="PhnN"/>
    <property type="match status" value="1"/>
</dbReference>
<evidence type="ECO:0000256" key="2">
    <source>
        <dbReference type="ARBA" id="ARBA00005069"/>
    </source>
</evidence>
<evidence type="ECO:0000256" key="1">
    <source>
        <dbReference type="ARBA" id="ARBA00000373"/>
    </source>
</evidence>
<dbReference type="InterPro" id="IPR027417">
    <property type="entry name" value="P-loop_NTPase"/>
</dbReference>
<dbReference type="Proteomes" id="UP000886752">
    <property type="component" value="Unassembled WGS sequence"/>
</dbReference>
<keyword evidence="5 6" id="KW-0067">ATP-binding</keyword>
<accession>A0A9D1TQN8</accession>
<comment type="catalytic activity">
    <reaction evidence="1 6">
        <text>alpha-D-ribose 1,5-bisphosphate + ATP = 5-phospho-alpha-D-ribose 1-diphosphate + ADP</text>
        <dbReference type="Rhea" id="RHEA:20109"/>
        <dbReference type="ChEBI" id="CHEBI:30616"/>
        <dbReference type="ChEBI" id="CHEBI:58017"/>
        <dbReference type="ChEBI" id="CHEBI:68688"/>
        <dbReference type="ChEBI" id="CHEBI:456216"/>
        <dbReference type="EC" id="2.7.4.23"/>
    </reaction>
</comment>